<dbReference type="OrthoDB" id="2399539at2759"/>
<keyword evidence="12" id="KW-1185">Reference proteome</keyword>
<dbReference type="Proteomes" id="UP000662931">
    <property type="component" value="Chromosome 4"/>
</dbReference>
<dbReference type="InterPro" id="IPR001138">
    <property type="entry name" value="Zn2Cys6_DnaBD"/>
</dbReference>
<dbReference type="CDD" id="cd00067">
    <property type="entry name" value="GAL4"/>
    <property type="match status" value="1"/>
</dbReference>
<evidence type="ECO:0000256" key="9">
    <source>
        <dbReference type="SAM" id="MobiDB-lite"/>
    </source>
</evidence>
<dbReference type="GO" id="GO:0008270">
    <property type="term" value="F:zinc ion binding"/>
    <property type="evidence" value="ECO:0007669"/>
    <property type="project" value="InterPro"/>
</dbReference>
<evidence type="ECO:0000313" key="11">
    <source>
        <dbReference type="EMBL" id="QPG76396.1"/>
    </source>
</evidence>
<dbReference type="PANTHER" id="PTHR47782:SF1">
    <property type="entry name" value="PYRIMIDINE PATHWAY REGULATORY PROTEIN 1"/>
    <property type="match status" value="1"/>
</dbReference>
<dbReference type="KEGG" id="bnn:FOA43_003785"/>
<dbReference type="CDD" id="cd12148">
    <property type="entry name" value="fungal_TF_MHR"/>
    <property type="match status" value="1"/>
</dbReference>
<keyword evidence="7" id="KW-0539">Nucleus</keyword>
<evidence type="ECO:0000259" key="10">
    <source>
        <dbReference type="PROSITE" id="PS50048"/>
    </source>
</evidence>
<keyword evidence="2" id="KW-0479">Metal-binding</keyword>
<dbReference type="GO" id="GO:0006351">
    <property type="term" value="P:DNA-templated transcription"/>
    <property type="evidence" value="ECO:0007669"/>
    <property type="project" value="InterPro"/>
</dbReference>
<evidence type="ECO:0000256" key="6">
    <source>
        <dbReference type="ARBA" id="ARBA00023163"/>
    </source>
</evidence>
<dbReference type="GeneID" id="62197185"/>
<evidence type="ECO:0000256" key="4">
    <source>
        <dbReference type="ARBA" id="ARBA00023015"/>
    </source>
</evidence>
<dbReference type="Gene3D" id="4.10.240.10">
    <property type="entry name" value="Zn(2)-C6 fungal-type DNA-binding domain"/>
    <property type="match status" value="1"/>
</dbReference>
<gene>
    <name evidence="11" type="ORF">FOA43_003785</name>
</gene>
<evidence type="ECO:0000256" key="1">
    <source>
        <dbReference type="ARBA" id="ARBA00004123"/>
    </source>
</evidence>
<keyword evidence="4" id="KW-0805">Transcription regulation</keyword>
<keyword evidence="5" id="KW-0238">DNA-binding</keyword>
<dbReference type="InterPro" id="IPR052202">
    <property type="entry name" value="Yeast_MetPath_Reg"/>
</dbReference>
<evidence type="ECO:0000256" key="5">
    <source>
        <dbReference type="ARBA" id="ARBA00023125"/>
    </source>
</evidence>
<dbReference type="InterPro" id="IPR036864">
    <property type="entry name" value="Zn2-C6_fun-type_DNA-bd_sf"/>
</dbReference>
<dbReference type="Pfam" id="PF00172">
    <property type="entry name" value="Zn_clus"/>
    <property type="match status" value="1"/>
</dbReference>
<dbReference type="PANTHER" id="PTHR47782">
    <property type="entry name" value="ZN(II)2CYS6 TRANSCRIPTION FACTOR (EUROFUNG)-RELATED"/>
    <property type="match status" value="1"/>
</dbReference>
<reference evidence="11" key="1">
    <citation type="submission" date="2020-10" db="EMBL/GenBank/DDBJ databases">
        <authorList>
            <person name="Roach M.J.R."/>
        </authorList>
    </citation>
    <scope>NUCLEOTIDE SEQUENCE</scope>
    <source>
        <strain evidence="11">CBS 1945</strain>
    </source>
</reference>
<organism evidence="11 12">
    <name type="scientific">Eeniella nana</name>
    <name type="common">Yeast</name>
    <name type="synonym">Brettanomyces nanus</name>
    <dbReference type="NCBI Taxonomy" id="13502"/>
    <lineage>
        <taxon>Eukaryota</taxon>
        <taxon>Fungi</taxon>
        <taxon>Dikarya</taxon>
        <taxon>Ascomycota</taxon>
        <taxon>Saccharomycotina</taxon>
        <taxon>Pichiomycetes</taxon>
        <taxon>Pichiales</taxon>
        <taxon>Pichiaceae</taxon>
        <taxon>Brettanomyces</taxon>
    </lineage>
</organism>
<evidence type="ECO:0000313" key="12">
    <source>
        <dbReference type="Proteomes" id="UP000662931"/>
    </source>
</evidence>
<evidence type="ECO:0000256" key="3">
    <source>
        <dbReference type="ARBA" id="ARBA00022833"/>
    </source>
</evidence>
<dbReference type="SUPFAM" id="SSF57701">
    <property type="entry name" value="Zn2/Cys6 DNA-binding domain"/>
    <property type="match status" value="1"/>
</dbReference>
<dbReference type="Pfam" id="PF04082">
    <property type="entry name" value="Fungal_trans"/>
    <property type="match status" value="1"/>
</dbReference>
<keyword evidence="3" id="KW-0862">Zinc</keyword>
<evidence type="ECO:0000256" key="2">
    <source>
        <dbReference type="ARBA" id="ARBA00022723"/>
    </source>
</evidence>
<feature type="domain" description="Zn(2)-C6 fungal-type" evidence="10">
    <location>
        <begin position="25"/>
        <end position="55"/>
    </location>
</feature>
<dbReference type="EMBL" id="CP064815">
    <property type="protein sequence ID" value="QPG76396.1"/>
    <property type="molecule type" value="Genomic_DNA"/>
</dbReference>
<proteinExistence type="predicted"/>
<feature type="region of interest" description="Disordered" evidence="9">
    <location>
        <begin position="100"/>
        <end position="121"/>
    </location>
</feature>
<keyword evidence="6" id="KW-0804">Transcription</keyword>
<sequence length="974" mass="110059">MGKLASANNKRISSSIIGISRSISACKRCRKKRIKCSHEFPRCKGCMKANVECVSIDPATGREIPRSYVVHLESEVQRLEKQLKLFEDRSSDALSASLHKLSDDGETTTHPAAAEIKSHSMSGTPSMIETVEMCTVDSGCTAPASFFGASSGISFARLMFTALNFKGSDLSKKSEFDINNERRHSFVDPSTLKETAQNCNMALLPPKQQAISLLSLYFAQSNSQLPLFHREMFLRMYFQPLYGDIPENCSFASIYTSLNRSHISHVDEQDTWYYQYTRKLDQEISKSKETFDPFEFSATVEVPKKFHKPLYFINIVFAIASSVIHLQYPEQISSEFKSSALKYIDEVFCSKDRLESLQGILCLTLYSLMRPCVPGCWYLLGSALRLTVDLGLHWETAADNDDAFKLDIKRRLFWSCYSLDRQICVYLGRPFGIPEECCHVPFPSNLDDALITREDSNSVEDYSTKTSSMPSYKSVSLTMFRIRKLQAEVRSVLYDGKELPRKFRDLNEWYRDISERLQLWLASIPKTLRMMNCNFNSEFFNLNYDHTRIMLNGLSPAHFNLSQKNYMTLVEASMDMILSYYQLYTCKLLNYTWAATHNLFMAGTSFLYSIFNCEDARNSAPLSQVQRVVLCCNLILNGIKDKCNAASHCKDVFEILAAAVIKLKYTDNNIQSVDMSSIPSNEQIAQMQPGRHLPENVRNLVSSLPESIRSHELDLMATRHRWQQSLNDGTIHDASKIKREGEYPALDNQAISSLSQINIPNISLQGQTLVRAASQPITSIPSTGISDTSAERSNIINEADLNRFFDELQKIQSPESSNRSSGNNDIAAQQSISALQSAELQALSSNYGHANYVPLESHSNQYMEGQGPYIDECASQQFRQSSIDVNTTTYTLPGLQLHSKSPEINELQNFGSSAHGLGINGVPGRQMSQRSKEGQRVFNMIYQVPTESIWDQFFTTPYAGMDRSSKSDERAYNP</sequence>
<dbReference type="PROSITE" id="PS00463">
    <property type="entry name" value="ZN2_CY6_FUNGAL_1"/>
    <property type="match status" value="1"/>
</dbReference>
<dbReference type="InterPro" id="IPR007219">
    <property type="entry name" value="XnlR_reg_dom"/>
</dbReference>
<protein>
    <recommendedName>
        <fullName evidence="10">Zn(2)-C6 fungal-type domain-containing protein</fullName>
    </recommendedName>
</protein>
<dbReference type="GO" id="GO:0005634">
    <property type="term" value="C:nucleus"/>
    <property type="evidence" value="ECO:0007669"/>
    <property type="project" value="UniProtKB-SubCell"/>
</dbReference>
<comment type="subcellular location">
    <subcellularLocation>
        <location evidence="1">Nucleus</location>
    </subcellularLocation>
</comment>
<dbReference type="AlphaFoldDB" id="A0A875S528"/>
<dbReference type="GO" id="GO:0045944">
    <property type="term" value="P:positive regulation of transcription by RNA polymerase II"/>
    <property type="evidence" value="ECO:0007669"/>
    <property type="project" value="TreeGrafter"/>
</dbReference>
<keyword evidence="8" id="KW-0175">Coiled coil</keyword>
<dbReference type="GO" id="GO:0043565">
    <property type="term" value="F:sequence-specific DNA binding"/>
    <property type="evidence" value="ECO:0007669"/>
    <property type="project" value="TreeGrafter"/>
</dbReference>
<evidence type="ECO:0000256" key="7">
    <source>
        <dbReference type="ARBA" id="ARBA00023242"/>
    </source>
</evidence>
<dbReference type="GO" id="GO:0000981">
    <property type="term" value="F:DNA-binding transcription factor activity, RNA polymerase II-specific"/>
    <property type="evidence" value="ECO:0007669"/>
    <property type="project" value="InterPro"/>
</dbReference>
<accession>A0A875S528</accession>
<dbReference type="RefSeq" id="XP_038779961.1">
    <property type="nucleotide sequence ID" value="XM_038924033.1"/>
</dbReference>
<dbReference type="CDD" id="cd14723">
    <property type="entry name" value="ZIP_Ppr1"/>
    <property type="match status" value="1"/>
</dbReference>
<dbReference type="SMART" id="SM00066">
    <property type="entry name" value="GAL4"/>
    <property type="match status" value="1"/>
</dbReference>
<dbReference type="SMART" id="SM00906">
    <property type="entry name" value="Fungal_trans"/>
    <property type="match status" value="1"/>
</dbReference>
<evidence type="ECO:0000256" key="8">
    <source>
        <dbReference type="SAM" id="Coils"/>
    </source>
</evidence>
<dbReference type="PROSITE" id="PS50048">
    <property type="entry name" value="ZN2_CY6_FUNGAL_2"/>
    <property type="match status" value="1"/>
</dbReference>
<name>A0A875S528_EENNA</name>
<feature type="coiled-coil region" evidence="8">
    <location>
        <begin position="69"/>
        <end position="96"/>
    </location>
</feature>